<keyword evidence="1" id="KW-0472">Membrane</keyword>
<feature type="domain" description="DUF4190" evidence="2">
    <location>
        <begin position="38"/>
        <end position="107"/>
    </location>
</feature>
<organism evidence="3 4">
    <name type="scientific">Spongiactinospora rosea</name>
    <dbReference type="NCBI Taxonomy" id="2248750"/>
    <lineage>
        <taxon>Bacteria</taxon>
        <taxon>Bacillati</taxon>
        <taxon>Actinomycetota</taxon>
        <taxon>Actinomycetes</taxon>
        <taxon>Streptosporangiales</taxon>
        <taxon>Streptosporangiaceae</taxon>
        <taxon>Spongiactinospora</taxon>
    </lineage>
</organism>
<dbReference type="AlphaFoldDB" id="A0A366M7K4"/>
<reference evidence="3 4" key="1">
    <citation type="submission" date="2018-06" db="EMBL/GenBank/DDBJ databases">
        <title>Sphaerisporangium craniellae sp. nov., isolated from a marine sponge in the South China Sea.</title>
        <authorList>
            <person name="Li L."/>
        </authorList>
    </citation>
    <scope>NUCLEOTIDE SEQUENCE [LARGE SCALE GENOMIC DNA]</scope>
    <source>
        <strain evidence="3 4">LHW63015</strain>
    </source>
</reference>
<dbReference type="Pfam" id="PF13828">
    <property type="entry name" value="DUF4190"/>
    <property type="match status" value="1"/>
</dbReference>
<evidence type="ECO:0000313" key="3">
    <source>
        <dbReference type="EMBL" id="RBQ21813.1"/>
    </source>
</evidence>
<dbReference type="OrthoDB" id="4557756at2"/>
<proteinExistence type="predicted"/>
<feature type="transmembrane region" description="Helical" evidence="1">
    <location>
        <begin position="89"/>
        <end position="116"/>
    </location>
</feature>
<evidence type="ECO:0000256" key="1">
    <source>
        <dbReference type="SAM" id="Phobius"/>
    </source>
</evidence>
<dbReference type="RefSeq" id="WP_113978864.1">
    <property type="nucleotide sequence ID" value="NZ_QMEY01000001.1"/>
</dbReference>
<evidence type="ECO:0000259" key="2">
    <source>
        <dbReference type="Pfam" id="PF13828"/>
    </source>
</evidence>
<keyword evidence="4" id="KW-1185">Reference proteome</keyword>
<sequence length="140" mass="13991">MAHGQGQPPYEPPPGAPQAQFPDYYAPAGGPPPQRNGLGTAALVVGIIGVIFAIVPLTFWLGGPMGLVAIGLGIGALRRISRKGASNKGVAISGIILGALSTVIAAVWLAAAIFVVNDVVACLDSAQTPEQAAACGQVTP</sequence>
<protein>
    <recommendedName>
        <fullName evidence="2">DUF4190 domain-containing protein</fullName>
    </recommendedName>
</protein>
<keyword evidence="1" id="KW-0812">Transmembrane</keyword>
<keyword evidence="1" id="KW-1133">Transmembrane helix</keyword>
<dbReference type="Proteomes" id="UP000253303">
    <property type="component" value="Unassembled WGS sequence"/>
</dbReference>
<feature type="transmembrane region" description="Helical" evidence="1">
    <location>
        <begin position="37"/>
        <end position="55"/>
    </location>
</feature>
<comment type="caution">
    <text evidence="3">The sequence shown here is derived from an EMBL/GenBank/DDBJ whole genome shotgun (WGS) entry which is preliminary data.</text>
</comment>
<name>A0A366M7K4_9ACTN</name>
<evidence type="ECO:0000313" key="4">
    <source>
        <dbReference type="Proteomes" id="UP000253303"/>
    </source>
</evidence>
<dbReference type="InterPro" id="IPR025241">
    <property type="entry name" value="DUF4190"/>
</dbReference>
<gene>
    <name evidence="3" type="ORF">DP939_03780</name>
</gene>
<dbReference type="EMBL" id="QMEY01000001">
    <property type="protein sequence ID" value="RBQ21813.1"/>
    <property type="molecule type" value="Genomic_DNA"/>
</dbReference>
<accession>A0A366M7K4</accession>